<feature type="compositionally biased region" description="Polar residues" evidence="6">
    <location>
        <begin position="675"/>
        <end position="686"/>
    </location>
</feature>
<dbReference type="OrthoDB" id="16516at2759"/>
<dbReference type="InterPro" id="IPR013520">
    <property type="entry name" value="Ribonucl_H"/>
</dbReference>
<keyword evidence="3" id="KW-0378">Hydrolase</keyword>
<organism evidence="8 9">
    <name type="scientific">Gomphillus americanus</name>
    <dbReference type="NCBI Taxonomy" id="1940652"/>
    <lineage>
        <taxon>Eukaryota</taxon>
        <taxon>Fungi</taxon>
        <taxon>Dikarya</taxon>
        <taxon>Ascomycota</taxon>
        <taxon>Pezizomycotina</taxon>
        <taxon>Lecanoromycetes</taxon>
        <taxon>OSLEUM clade</taxon>
        <taxon>Ostropomycetidae</taxon>
        <taxon>Ostropales</taxon>
        <taxon>Graphidaceae</taxon>
        <taxon>Gomphilloideae</taxon>
        <taxon>Gomphillus</taxon>
    </lineage>
</organism>
<feature type="region of interest" description="Disordered" evidence="6">
    <location>
        <begin position="1"/>
        <end position="119"/>
    </location>
</feature>
<keyword evidence="1" id="KW-0698">rRNA processing</keyword>
<accession>A0A8H3EX36</accession>
<evidence type="ECO:0000256" key="1">
    <source>
        <dbReference type="ARBA" id="ARBA00022552"/>
    </source>
</evidence>
<keyword evidence="4" id="KW-0269">Exonuclease</keyword>
<evidence type="ECO:0000256" key="2">
    <source>
        <dbReference type="ARBA" id="ARBA00022722"/>
    </source>
</evidence>
<dbReference type="PANTHER" id="PTHR12801">
    <property type="entry name" value="RNA EXONUCLEASE REXO1 / RECO3 FAMILY MEMBER-RELATED"/>
    <property type="match status" value="1"/>
</dbReference>
<dbReference type="InterPro" id="IPR047021">
    <property type="entry name" value="REXO1/3/4-like"/>
</dbReference>
<dbReference type="PANTHER" id="PTHR12801:SF45">
    <property type="entry name" value="RNA EXONUCLEASE 4"/>
    <property type="match status" value="1"/>
</dbReference>
<keyword evidence="2" id="KW-0540">Nuclease</keyword>
<feature type="region of interest" description="Disordered" evidence="6">
    <location>
        <begin position="393"/>
        <end position="433"/>
    </location>
</feature>
<evidence type="ECO:0000259" key="7">
    <source>
        <dbReference type="SMART" id="SM00479"/>
    </source>
</evidence>
<comment type="caution">
    <text evidence="8">The sequence shown here is derived from an EMBL/GenBank/DDBJ whole genome shotgun (WGS) entry which is preliminary data.</text>
</comment>
<keyword evidence="9" id="KW-1185">Reference proteome</keyword>
<evidence type="ECO:0000256" key="5">
    <source>
        <dbReference type="ARBA" id="ARBA00025599"/>
    </source>
</evidence>
<dbReference type="GO" id="GO:0005634">
    <property type="term" value="C:nucleus"/>
    <property type="evidence" value="ECO:0007669"/>
    <property type="project" value="TreeGrafter"/>
</dbReference>
<feature type="compositionally biased region" description="Polar residues" evidence="6">
    <location>
        <begin position="64"/>
        <end position="84"/>
    </location>
</feature>
<protein>
    <recommendedName>
        <fullName evidence="7">Exonuclease domain-containing protein</fullName>
    </recommendedName>
</protein>
<evidence type="ECO:0000256" key="6">
    <source>
        <dbReference type="SAM" id="MobiDB-lite"/>
    </source>
</evidence>
<dbReference type="GO" id="GO:0006364">
    <property type="term" value="P:rRNA processing"/>
    <property type="evidence" value="ECO:0007669"/>
    <property type="project" value="UniProtKB-KW"/>
</dbReference>
<feature type="compositionally biased region" description="Basic and acidic residues" evidence="6">
    <location>
        <begin position="658"/>
        <end position="674"/>
    </location>
</feature>
<evidence type="ECO:0000313" key="8">
    <source>
        <dbReference type="EMBL" id="CAF9913245.1"/>
    </source>
</evidence>
<dbReference type="InterPro" id="IPR012337">
    <property type="entry name" value="RNaseH-like_sf"/>
</dbReference>
<sequence length="775" mass="86885">MDPDVVSRDNVSNKQIRDGHRGHHRGHHRGNFRGNFRGGYRGSNRGSYGALGRSRQPNEENRYNDATNPSNDHLASTHNLQEQKTMVPPSGLQRGNTSSRGRVGRGIDRGQTRGRGLAHGWDQAYGRGQVNSKDHINDRSQVNDISREYGHTDPDMYSRATSPASSQAQSRHSISSVLWFQDYAHSPTGDLITRHSPVFQPDMNPDLAQLAIEYHERMNMNMDNNPWPQQQALRLGNLPYRDLPAAPLHSNSTSNVQPFYGPGKWEPANQPLHSFMPQISASANTSFQTGQTFQSSPLSYIGVFSTPQPFALNLSVAVSNTLNSPFGSMYMSILNGLLIPVQNLEEHGYKVRDFTRQELEDKQRCFRCGKVWSKLVRQNHEYQKLMIKKAKTPKMQSVSNNEARENSFQSKNDVLSPGTLASNSEKVEPQNPEPILRCRFHPGTFTKAYEPVPNSQGLRSGQTLKGRKFWTCCKKHYSAEPCSGSEHHELRNVDTKTLSAQWQTYATPGFIRGPMDVSHRIAVALDCEMGINKAGDSELIRVTVIDYFTTETLIDKLVFPTVPMHHLSSAYSGVTWAMLNAAAAKGECIHGRAAALEEVWKFVGPETIVVAHSGYNDLASLRWRHYRIVDTYLIDAIPEREKERERIRELNKLIGEQKAVDSKKPDQAGKETTKTTEPPFQGQSDKVTSEKTDSAKTQGQQYTPRKVKSRGPFSLQTLAKTRLDRDIQTGSKGHDSLEDALATRDLAHWHVRRIIEGRSVVNADDAGKGNGQRSI</sequence>
<dbReference type="SUPFAM" id="SSF53098">
    <property type="entry name" value="Ribonuclease H-like"/>
    <property type="match status" value="1"/>
</dbReference>
<feature type="domain" description="Exonuclease" evidence="7">
    <location>
        <begin position="521"/>
        <end position="756"/>
    </location>
</feature>
<evidence type="ECO:0000256" key="3">
    <source>
        <dbReference type="ARBA" id="ARBA00022801"/>
    </source>
</evidence>
<feature type="region of interest" description="Disordered" evidence="6">
    <location>
        <begin position="658"/>
        <end position="735"/>
    </location>
</feature>
<name>A0A8H3EX36_9LECA</name>
<dbReference type="SMART" id="SM00479">
    <property type="entry name" value="EXOIII"/>
    <property type="match status" value="1"/>
</dbReference>
<feature type="compositionally biased region" description="Basic and acidic residues" evidence="6">
    <location>
        <begin position="721"/>
        <end position="735"/>
    </location>
</feature>
<dbReference type="AlphaFoldDB" id="A0A8H3EX36"/>
<dbReference type="GO" id="GO:0004527">
    <property type="term" value="F:exonuclease activity"/>
    <property type="evidence" value="ECO:0007669"/>
    <property type="project" value="UniProtKB-KW"/>
</dbReference>
<dbReference type="Proteomes" id="UP000664169">
    <property type="component" value="Unassembled WGS sequence"/>
</dbReference>
<dbReference type="Gene3D" id="3.30.420.10">
    <property type="entry name" value="Ribonuclease H-like superfamily/Ribonuclease H"/>
    <property type="match status" value="1"/>
</dbReference>
<dbReference type="GO" id="GO:0003676">
    <property type="term" value="F:nucleic acid binding"/>
    <property type="evidence" value="ECO:0007669"/>
    <property type="project" value="InterPro"/>
</dbReference>
<reference evidence="8" key="1">
    <citation type="submission" date="2021-03" db="EMBL/GenBank/DDBJ databases">
        <authorList>
            <person name="Tagirdzhanova G."/>
        </authorList>
    </citation>
    <scope>NUCLEOTIDE SEQUENCE</scope>
</reference>
<dbReference type="EMBL" id="CAJPDQ010000008">
    <property type="protein sequence ID" value="CAF9913245.1"/>
    <property type="molecule type" value="Genomic_DNA"/>
</dbReference>
<dbReference type="CDD" id="cd06137">
    <property type="entry name" value="DEDDh_RNase"/>
    <property type="match status" value="1"/>
</dbReference>
<comment type="function">
    <text evidence="5">Exoribonuclease involved in ribosome biosynthesis. Involved in the processing of ITS1, the internal transcribed spacer localized between the 18S and 5.8S rRNAs.</text>
</comment>
<feature type="compositionally biased region" description="Polar residues" evidence="6">
    <location>
        <begin position="394"/>
        <end position="424"/>
    </location>
</feature>
<dbReference type="GO" id="GO:0000027">
    <property type="term" value="P:ribosomal large subunit assembly"/>
    <property type="evidence" value="ECO:0007669"/>
    <property type="project" value="TreeGrafter"/>
</dbReference>
<feature type="compositionally biased region" description="Basic residues" evidence="6">
    <location>
        <begin position="20"/>
        <end position="31"/>
    </location>
</feature>
<evidence type="ECO:0000313" key="9">
    <source>
        <dbReference type="Proteomes" id="UP000664169"/>
    </source>
</evidence>
<evidence type="ECO:0000256" key="4">
    <source>
        <dbReference type="ARBA" id="ARBA00022839"/>
    </source>
</evidence>
<proteinExistence type="predicted"/>
<feature type="region of interest" description="Disordered" evidence="6">
    <location>
        <begin position="148"/>
        <end position="169"/>
    </location>
</feature>
<gene>
    <name evidence="8" type="ORF">GOMPHAMPRED_007835</name>
</gene>
<dbReference type="InterPro" id="IPR036397">
    <property type="entry name" value="RNaseH_sf"/>
</dbReference>